<dbReference type="Pfam" id="PF00528">
    <property type="entry name" value="BPD_transp_1"/>
    <property type="match status" value="1"/>
</dbReference>
<evidence type="ECO:0000256" key="4">
    <source>
        <dbReference type="ARBA" id="ARBA00022692"/>
    </source>
</evidence>
<evidence type="ECO:0000313" key="9">
    <source>
        <dbReference type="EMBL" id="OAT85465.1"/>
    </source>
</evidence>
<feature type="domain" description="ABC transmembrane type-1" evidence="8">
    <location>
        <begin position="70"/>
        <end position="253"/>
    </location>
</feature>
<organism evidence="9 10">
    <name type="scientific">Desulfotomaculum copahuensis</name>
    <dbReference type="NCBI Taxonomy" id="1838280"/>
    <lineage>
        <taxon>Bacteria</taxon>
        <taxon>Bacillati</taxon>
        <taxon>Bacillota</taxon>
        <taxon>Clostridia</taxon>
        <taxon>Eubacteriales</taxon>
        <taxon>Desulfotomaculaceae</taxon>
        <taxon>Desulfotomaculum</taxon>
    </lineage>
</organism>
<proteinExistence type="inferred from homology"/>
<feature type="transmembrane region" description="Helical" evidence="7">
    <location>
        <begin position="233"/>
        <end position="256"/>
    </location>
</feature>
<dbReference type="AlphaFoldDB" id="A0A1B7LGY6"/>
<dbReference type="GO" id="GO:0005886">
    <property type="term" value="C:plasma membrane"/>
    <property type="evidence" value="ECO:0007669"/>
    <property type="project" value="UniProtKB-SubCell"/>
</dbReference>
<dbReference type="SUPFAM" id="SSF161098">
    <property type="entry name" value="MetI-like"/>
    <property type="match status" value="1"/>
</dbReference>
<sequence>MQADIFTRRRNGGLLFFTLLTVLTTGSIVITRYDVLKGFTSIFRAFAWGAANFYPDAGAMTKLPDILLKLKETVLMSVASTTVAAIFAMFLALAGSSTTGLCSLSGIITRGVASIFRNIPLVAWAMVLMLAFSQSELTGYLALFFGSLGFLTRAFIETIDEVSNKPVEALQATGASYFQVVFQAVLPAGMPQLSSWLLFMVDTNIRDATLVGLLTGTGIGFSFDLYYKSMNFHAASLVVILIVITVIVVEMISNYVRRVIM</sequence>
<feature type="transmembrane region" description="Helical" evidence="7">
    <location>
        <begin position="176"/>
        <end position="201"/>
    </location>
</feature>
<dbReference type="PANTHER" id="PTHR30043">
    <property type="entry name" value="PHOSPHONATES TRANSPORT SYSTEM PERMEASE PROTEIN"/>
    <property type="match status" value="1"/>
</dbReference>
<keyword evidence="4 7" id="KW-0812">Transmembrane</keyword>
<evidence type="ECO:0000256" key="3">
    <source>
        <dbReference type="ARBA" id="ARBA00022475"/>
    </source>
</evidence>
<evidence type="ECO:0000313" key="10">
    <source>
        <dbReference type="Proteomes" id="UP000078532"/>
    </source>
</evidence>
<dbReference type="Proteomes" id="UP000078532">
    <property type="component" value="Unassembled WGS sequence"/>
</dbReference>
<dbReference type="CDD" id="cd06261">
    <property type="entry name" value="TM_PBP2"/>
    <property type="match status" value="1"/>
</dbReference>
<dbReference type="InterPro" id="IPR035906">
    <property type="entry name" value="MetI-like_sf"/>
</dbReference>
<evidence type="ECO:0000256" key="7">
    <source>
        <dbReference type="RuleBase" id="RU363032"/>
    </source>
</evidence>
<evidence type="ECO:0000259" key="8">
    <source>
        <dbReference type="PROSITE" id="PS50928"/>
    </source>
</evidence>
<evidence type="ECO:0000256" key="6">
    <source>
        <dbReference type="ARBA" id="ARBA00023136"/>
    </source>
</evidence>
<keyword evidence="3" id="KW-1003">Cell membrane</keyword>
<keyword evidence="5 7" id="KW-1133">Transmembrane helix</keyword>
<dbReference type="InterPro" id="IPR000515">
    <property type="entry name" value="MetI-like"/>
</dbReference>
<dbReference type="Gene3D" id="1.10.3720.10">
    <property type="entry name" value="MetI-like"/>
    <property type="match status" value="1"/>
</dbReference>
<reference evidence="9 10" key="1">
    <citation type="submission" date="2016-04" db="EMBL/GenBank/DDBJ databases">
        <authorList>
            <person name="Evans L.H."/>
            <person name="Alamgir A."/>
            <person name="Owens N."/>
            <person name="Weber N.D."/>
            <person name="Virtaneva K."/>
            <person name="Barbian K."/>
            <person name="Babar A."/>
            <person name="Rosenke K."/>
        </authorList>
    </citation>
    <scope>NUCLEOTIDE SEQUENCE [LARGE SCALE GENOMIC DNA]</scope>
    <source>
        <strain evidence="9 10">LMa1</strain>
    </source>
</reference>
<dbReference type="PANTHER" id="PTHR30043:SF1">
    <property type="entry name" value="ABC TRANSPORT SYSTEM PERMEASE PROTEIN P69"/>
    <property type="match status" value="1"/>
</dbReference>
<comment type="similarity">
    <text evidence="7">Belongs to the binding-protein-dependent transport system permease family.</text>
</comment>
<dbReference type="OrthoDB" id="358217at2"/>
<feature type="transmembrane region" description="Helical" evidence="7">
    <location>
        <begin position="12"/>
        <end position="30"/>
    </location>
</feature>
<comment type="subcellular location">
    <subcellularLocation>
        <location evidence="1 7">Cell membrane</location>
        <topology evidence="1 7">Multi-pass membrane protein</topology>
    </subcellularLocation>
</comment>
<feature type="transmembrane region" description="Helical" evidence="7">
    <location>
        <begin position="115"/>
        <end position="132"/>
    </location>
</feature>
<dbReference type="GO" id="GO:0055085">
    <property type="term" value="P:transmembrane transport"/>
    <property type="evidence" value="ECO:0007669"/>
    <property type="project" value="InterPro"/>
</dbReference>
<dbReference type="EMBL" id="LYVF01000062">
    <property type="protein sequence ID" value="OAT85465.1"/>
    <property type="molecule type" value="Genomic_DNA"/>
</dbReference>
<evidence type="ECO:0000256" key="5">
    <source>
        <dbReference type="ARBA" id="ARBA00022989"/>
    </source>
</evidence>
<evidence type="ECO:0000256" key="1">
    <source>
        <dbReference type="ARBA" id="ARBA00004651"/>
    </source>
</evidence>
<name>A0A1B7LGY6_9FIRM</name>
<dbReference type="PROSITE" id="PS50928">
    <property type="entry name" value="ABC_TM1"/>
    <property type="match status" value="1"/>
</dbReference>
<protein>
    <submittedName>
        <fullName evidence="9">Phosphonate ABC transporter permease</fullName>
    </submittedName>
</protein>
<keyword evidence="2 7" id="KW-0813">Transport</keyword>
<feature type="transmembrane region" description="Helical" evidence="7">
    <location>
        <begin position="208"/>
        <end position="227"/>
    </location>
</feature>
<dbReference type="RefSeq" id="WP_066666812.1">
    <property type="nucleotide sequence ID" value="NZ_LYVF01000062.1"/>
</dbReference>
<accession>A0A1B7LGY6</accession>
<keyword evidence="6 7" id="KW-0472">Membrane</keyword>
<gene>
    <name evidence="9" type="ORF">A6M21_05985</name>
</gene>
<comment type="caution">
    <text evidence="9">The sequence shown here is derived from an EMBL/GenBank/DDBJ whole genome shotgun (WGS) entry which is preliminary data.</text>
</comment>
<evidence type="ECO:0000256" key="2">
    <source>
        <dbReference type="ARBA" id="ARBA00022448"/>
    </source>
</evidence>
<keyword evidence="10" id="KW-1185">Reference proteome</keyword>
<dbReference type="STRING" id="1838280.A6M21_05985"/>